<organism evidence="1 2">
    <name type="scientific">Shewanella eurypsychrophilus</name>
    <dbReference type="NCBI Taxonomy" id="2593656"/>
    <lineage>
        <taxon>Bacteria</taxon>
        <taxon>Pseudomonadati</taxon>
        <taxon>Pseudomonadota</taxon>
        <taxon>Gammaproteobacteria</taxon>
        <taxon>Alteromonadales</taxon>
        <taxon>Shewanellaceae</taxon>
        <taxon>Shewanella</taxon>
    </lineage>
</organism>
<name>A0ABX6V7C4_9GAMM</name>
<evidence type="ECO:0000313" key="1">
    <source>
        <dbReference type="EMBL" id="QPG57776.1"/>
    </source>
</evidence>
<dbReference type="RefSeq" id="WP_142870787.1">
    <property type="nucleotide sequence ID" value="NZ_CP045503.2"/>
</dbReference>
<proteinExistence type="predicted"/>
<dbReference type="EMBL" id="CP045503">
    <property type="protein sequence ID" value="QPG57776.1"/>
    <property type="molecule type" value="Genomic_DNA"/>
</dbReference>
<accession>A0ABX6V7C4</accession>
<reference evidence="1" key="1">
    <citation type="submission" date="2021-07" db="EMBL/GenBank/DDBJ databases">
        <title>Shewanella sp. YLB-07 whole genome sequence.</title>
        <authorList>
            <person name="Yu L."/>
        </authorList>
    </citation>
    <scope>NUCLEOTIDE SEQUENCE</scope>
    <source>
        <strain evidence="1">YLB-08</strain>
    </source>
</reference>
<keyword evidence="2" id="KW-1185">Reference proteome</keyword>
<dbReference type="Proteomes" id="UP000316416">
    <property type="component" value="Chromosome"/>
</dbReference>
<protein>
    <submittedName>
        <fullName evidence="1">Uncharacterized protein</fullName>
    </submittedName>
</protein>
<gene>
    <name evidence="1" type="ORF">FM038_010180</name>
</gene>
<sequence>MFEPLLTQPEIITVNGPSRFQFRLKDTISDIGLLQALSAHIGEFITVEVNSKLSVLYRLHPFLSLEVLPLEQKLSTNVRSLKRGCGQGWRLFSGLGISPSLCSQQLRAGLNIDIEFDEYAQFSMGQVSNWHLIPLEEDVRLFHEPKELMHARAIMSREALKEPDTEQILLELSEVESIRSDLSRFACSELVMRNPEFSIEVLKLDAQLLQKKQWLSRTFNQSVERHNWQNASNHAESNDVQMRKLEYYRLLSTPAVNDMIEQLICDEE</sequence>
<evidence type="ECO:0000313" key="2">
    <source>
        <dbReference type="Proteomes" id="UP000316416"/>
    </source>
</evidence>